<evidence type="ECO:0000256" key="1">
    <source>
        <dbReference type="PIRNR" id="PIRNR028103"/>
    </source>
</evidence>
<dbReference type="PANTHER" id="PTHR34875:SF6">
    <property type="entry name" value="UPF0237 PROTEIN MJ1558"/>
    <property type="match status" value="1"/>
</dbReference>
<evidence type="ECO:0000313" key="4">
    <source>
        <dbReference type="Proteomes" id="UP000316905"/>
    </source>
</evidence>
<keyword evidence="4" id="KW-1185">Reference proteome</keyword>
<dbReference type="PANTHER" id="PTHR34875">
    <property type="entry name" value="UPF0237 PROTEIN MJ1558"/>
    <property type="match status" value="1"/>
</dbReference>
<dbReference type="GO" id="GO:0005737">
    <property type="term" value="C:cytoplasm"/>
    <property type="evidence" value="ECO:0007669"/>
    <property type="project" value="UniProtKB-SubCell"/>
</dbReference>
<organism evidence="3 4">
    <name type="scientific">Pseudomonas duriflava</name>
    <dbReference type="NCBI Taxonomy" id="459528"/>
    <lineage>
        <taxon>Bacteria</taxon>
        <taxon>Pseudomonadati</taxon>
        <taxon>Pseudomonadota</taxon>
        <taxon>Gammaproteobacteria</taxon>
        <taxon>Pseudomonadales</taxon>
        <taxon>Pseudomonadaceae</taxon>
        <taxon>Pseudomonas</taxon>
    </lineage>
</organism>
<name>A0A562QJ00_9PSED</name>
<dbReference type="Proteomes" id="UP000316905">
    <property type="component" value="Unassembled WGS sequence"/>
</dbReference>
<gene>
    <name evidence="3" type="ORF">IQ22_01189</name>
</gene>
<dbReference type="RefSeq" id="WP_145139448.1">
    <property type="nucleotide sequence ID" value="NZ_VLKY01000003.1"/>
</dbReference>
<keyword evidence="1" id="KW-0678">Repressor</keyword>
<accession>A0A562QJ00</accession>
<dbReference type="Pfam" id="PF13740">
    <property type="entry name" value="ACT_6"/>
    <property type="match status" value="2"/>
</dbReference>
<dbReference type="InterPro" id="IPR050990">
    <property type="entry name" value="UPF0237/GcvR_regulator"/>
</dbReference>
<dbReference type="GO" id="GO:0006355">
    <property type="term" value="P:regulation of DNA-templated transcription"/>
    <property type="evidence" value="ECO:0007669"/>
    <property type="project" value="UniProtKB-UniRule"/>
</dbReference>
<keyword evidence="1" id="KW-0804">Transcription</keyword>
<dbReference type="Gene3D" id="3.30.70.260">
    <property type="match status" value="2"/>
</dbReference>
<dbReference type="InterPro" id="IPR002912">
    <property type="entry name" value="ACT_dom"/>
</dbReference>
<comment type="caution">
    <text evidence="3">The sequence shown here is derived from an EMBL/GenBank/DDBJ whole genome shotgun (WGS) entry which is preliminary data.</text>
</comment>
<protein>
    <recommendedName>
        <fullName evidence="1">Glycine cleavage system transcriptional repressor</fullName>
    </recommendedName>
</protein>
<dbReference type="OrthoDB" id="12860at2"/>
<dbReference type="CDD" id="cd04869">
    <property type="entry name" value="ACT_GcvR_2"/>
    <property type="match status" value="1"/>
</dbReference>
<feature type="domain" description="ACT" evidence="2">
    <location>
        <begin position="5"/>
        <end position="78"/>
    </location>
</feature>
<dbReference type="InterPro" id="IPR016867">
    <property type="entry name" value="GcvR"/>
</dbReference>
<keyword evidence="1" id="KW-0963">Cytoplasm</keyword>
<dbReference type="PROSITE" id="PS51671">
    <property type="entry name" value="ACT"/>
    <property type="match status" value="2"/>
</dbReference>
<evidence type="ECO:0000259" key="2">
    <source>
        <dbReference type="PROSITE" id="PS51671"/>
    </source>
</evidence>
<dbReference type="SUPFAM" id="SSF55021">
    <property type="entry name" value="ACT-like"/>
    <property type="match status" value="2"/>
</dbReference>
<dbReference type="AlphaFoldDB" id="A0A562QJ00"/>
<evidence type="ECO:0000313" key="3">
    <source>
        <dbReference type="EMBL" id="TWI56737.1"/>
    </source>
</evidence>
<comment type="subcellular location">
    <subcellularLocation>
        <location evidence="1">Cytoplasm</location>
    </subcellularLocation>
</comment>
<feature type="domain" description="ACT" evidence="2">
    <location>
        <begin position="90"/>
        <end position="173"/>
    </location>
</feature>
<dbReference type="EMBL" id="VLKY01000003">
    <property type="protein sequence ID" value="TWI56737.1"/>
    <property type="molecule type" value="Genomic_DNA"/>
</dbReference>
<dbReference type="PIRSF" id="PIRSF028103">
    <property type="entry name" value="GcvR"/>
    <property type="match status" value="1"/>
</dbReference>
<proteinExistence type="predicted"/>
<dbReference type="InterPro" id="IPR045865">
    <property type="entry name" value="ACT-like_dom_sf"/>
</dbReference>
<reference evidence="3 4" key="1">
    <citation type="journal article" date="2015" name="Stand. Genomic Sci.">
        <title>Genomic Encyclopedia of Bacterial and Archaeal Type Strains, Phase III: the genomes of soil and plant-associated and newly described type strains.</title>
        <authorList>
            <person name="Whitman W.B."/>
            <person name="Woyke T."/>
            <person name="Klenk H.P."/>
            <person name="Zhou Y."/>
            <person name="Lilburn T.G."/>
            <person name="Beck B.J."/>
            <person name="De Vos P."/>
            <person name="Vandamme P."/>
            <person name="Eisen J.A."/>
            <person name="Garrity G."/>
            <person name="Hugenholtz P."/>
            <person name="Kyrpides N.C."/>
        </authorList>
    </citation>
    <scope>NUCLEOTIDE SEQUENCE [LARGE SCALE GENOMIC DNA]</scope>
    <source>
        <strain evidence="3 4">CGMCC 1.6858</strain>
    </source>
</reference>
<sequence length="181" mass="19508">MDVLVLTIIAPDQPGLVGRLADCVAAHGGNWLESRMSRMAGQFAGILTVSVAEEQRALLMEGLRSLDVAGLRVLVAESQLEAAGVVQLIQLELVGNDRPGIVRDITRQLSQLGVNVERLSTDVRTAPMSSEQLFHATALLALPATLELETLRQSLETLADELMVELNVYRDNHAEADGSSL</sequence>